<sequence>MRTLRPFIAGIVTAALAYILSPKIRKKVKPVLERGIEKGRERMVKIRMKNSDETIEDDSTGGQSYERELEKLKEENKTYLEEIRELKNLVSKLFDEIASLKGKAV</sequence>
<proteinExistence type="predicted"/>
<reference evidence="2 3" key="1">
    <citation type="submission" date="2015-12" db="EMBL/GenBank/DDBJ databases">
        <title>Draft genome sequnece of Fervidicola ferrireducens strain Y170.</title>
        <authorList>
            <person name="Patel B.K."/>
        </authorList>
    </citation>
    <scope>NUCLEOTIDE SEQUENCE [LARGE SCALE GENOMIC DNA]</scope>
    <source>
        <strain evidence="2 3">Y170</strain>
    </source>
</reference>
<organism evidence="2 3">
    <name type="scientific">Fervidicola ferrireducens</name>
    <dbReference type="NCBI Taxonomy" id="520764"/>
    <lineage>
        <taxon>Bacteria</taxon>
        <taxon>Bacillati</taxon>
        <taxon>Bacillota</taxon>
        <taxon>Clostridia</taxon>
        <taxon>Thermosediminibacterales</taxon>
        <taxon>Thermosediminibacteraceae</taxon>
        <taxon>Fervidicola</taxon>
    </lineage>
</organism>
<gene>
    <name evidence="2" type="ORF">AN618_11130</name>
</gene>
<dbReference type="EMBL" id="LOED01000010">
    <property type="protein sequence ID" value="KXG77561.1"/>
    <property type="molecule type" value="Genomic_DNA"/>
</dbReference>
<dbReference type="Proteomes" id="UP000070427">
    <property type="component" value="Unassembled WGS sequence"/>
</dbReference>
<keyword evidence="3" id="KW-1185">Reference proteome</keyword>
<evidence type="ECO:0000256" key="1">
    <source>
        <dbReference type="SAM" id="Coils"/>
    </source>
</evidence>
<evidence type="ECO:0000313" key="3">
    <source>
        <dbReference type="Proteomes" id="UP000070427"/>
    </source>
</evidence>
<accession>A0A140LAI6</accession>
<dbReference type="AlphaFoldDB" id="A0A140LAI6"/>
<evidence type="ECO:0008006" key="4">
    <source>
        <dbReference type="Google" id="ProtNLM"/>
    </source>
</evidence>
<keyword evidence="1" id="KW-0175">Coiled coil</keyword>
<dbReference type="InParanoid" id="A0A140LAI6"/>
<protein>
    <recommendedName>
        <fullName evidence="4">YtxH domain-containing protein</fullName>
    </recommendedName>
</protein>
<name>A0A140LAI6_9FIRM</name>
<dbReference type="RefSeq" id="WP_066352989.1">
    <property type="nucleotide sequence ID" value="NZ_LOED01000010.1"/>
</dbReference>
<comment type="caution">
    <text evidence="2">The sequence shown here is derived from an EMBL/GenBank/DDBJ whole genome shotgun (WGS) entry which is preliminary data.</text>
</comment>
<feature type="coiled-coil region" evidence="1">
    <location>
        <begin position="62"/>
        <end position="103"/>
    </location>
</feature>
<evidence type="ECO:0000313" key="2">
    <source>
        <dbReference type="EMBL" id="KXG77561.1"/>
    </source>
</evidence>
<dbReference type="OrthoDB" id="1729916at2"/>